<keyword evidence="4" id="KW-1185">Reference proteome</keyword>
<evidence type="ECO:0000259" key="2">
    <source>
        <dbReference type="Pfam" id="PF19815"/>
    </source>
</evidence>
<organism evidence="3 4">
    <name type="scientific">Gaoshiqia sediminis</name>
    <dbReference type="NCBI Taxonomy" id="2986998"/>
    <lineage>
        <taxon>Bacteria</taxon>
        <taxon>Pseudomonadati</taxon>
        <taxon>Bacteroidota</taxon>
        <taxon>Bacteroidia</taxon>
        <taxon>Marinilabiliales</taxon>
        <taxon>Prolixibacteraceae</taxon>
        <taxon>Gaoshiqia</taxon>
    </lineage>
</organism>
<dbReference type="GO" id="GO:0016787">
    <property type="term" value="F:hydrolase activity"/>
    <property type="evidence" value="ECO:0007669"/>
    <property type="project" value="UniProtKB-KW"/>
</dbReference>
<name>A0AA42C5T9_9BACT</name>
<proteinExistence type="predicted"/>
<keyword evidence="1" id="KW-0732">Signal</keyword>
<feature type="domain" description="DUF6298" evidence="2">
    <location>
        <begin position="480"/>
        <end position="966"/>
    </location>
</feature>
<keyword evidence="3" id="KW-0378">Hydrolase</keyword>
<dbReference type="Proteomes" id="UP001163821">
    <property type="component" value="Unassembled WGS sequence"/>
</dbReference>
<reference evidence="3" key="1">
    <citation type="submission" date="2022-10" db="EMBL/GenBank/DDBJ databases">
        <title>Gaoshiqiia sediminis gen. nov., sp. nov., isolated from coastal sediment.</title>
        <authorList>
            <person name="Yu W.X."/>
            <person name="Mu D.S."/>
            <person name="Du J.Z."/>
            <person name="Liang Y.Q."/>
        </authorList>
    </citation>
    <scope>NUCLEOTIDE SEQUENCE</scope>
    <source>
        <strain evidence="3">A06</strain>
    </source>
</reference>
<dbReference type="InterPro" id="IPR012334">
    <property type="entry name" value="Pectin_lyas_fold"/>
</dbReference>
<evidence type="ECO:0000256" key="1">
    <source>
        <dbReference type="SAM" id="SignalP"/>
    </source>
</evidence>
<feature type="chain" id="PRO_5041429773" evidence="1">
    <location>
        <begin position="27"/>
        <end position="1048"/>
    </location>
</feature>
<protein>
    <submittedName>
        <fullName evidence="3">Glycoside hydrolase family 55 protein</fullName>
    </submittedName>
</protein>
<comment type="caution">
    <text evidence="3">The sequence shown here is derived from an EMBL/GenBank/DDBJ whole genome shotgun (WGS) entry which is preliminary data.</text>
</comment>
<accession>A0AA42C5T9</accession>
<evidence type="ECO:0000313" key="3">
    <source>
        <dbReference type="EMBL" id="MCW0481879.1"/>
    </source>
</evidence>
<dbReference type="SUPFAM" id="SSF51126">
    <property type="entry name" value="Pectin lyase-like"/>
    <property type="match status" value="1"/>
</dbReference>
<dbReference type="Gene3D" id="2.160.20.10">
    <property type="entry name" value="Single-stranded right-handed beta-helix, Pectin lyase-like"/>
    <property type="match status" value="1"/>
</dbReference>
<evidence type="ECO:0000313" key="4">
    <source>
        <dbReference type="Proteomes" id="UP001163821"/>
    </source>
</evidence>
<dbReference type="EMBL" id="JAPAAF010000003">
    <property type="protein sequence ID" value="MCW0481879.1"/>
    <property type="molecule type" value="Genomic_DNA"/>
</dbReference>
<gene>
    <name evidence="3" type="ORF">N2K84_03995</name>
</gene>
<dbReference type="AlphaFoldDB" id="A0AA42C5T9"/>
<sequence length="1048" mass="118173">MKCKRFQYLKFILLMLLCTIQGMALAHFKTTTKSPVHINEDKKLEYRIEANGDRVPDYSYCGYRASEFPIPEVPVKVIVPHVVGDATADIQAAIDYVSGLPLNERGFRGSVLLEKGTYQLSGSLLIASSGVVLRGSGCGNEGTTLLATGTDRASLIRVAGQNDRKTEPPVRLANRYFPVNSTEMTFDTEHTFNVGDRVIVNRPSTQEWIERIGADKIGIYVDYQLTKWEPGDFDLNWDRTVVAVSSSSITLDAPLTNSLDPDFGGGSVAKYVWDGRISQVGVENLRCVSTFDSSNEKDENHRWMAITLENACDSWVRRVVAENFVSSAVAVWETAKRITVEDCKSLHPVGEIGNHRRYSFQTLGQQVLFQRCYAEYGYHAFSVGFSTPGPNAFVQCYSCLPYHFSGAVGGWANGVLFDKMTVDGGNISLAFRDVDGQGGGWSAANSLCWQGRAAQIRLDAPPGAQNWAFGSWAQGYGSGHHELEHTFIEPESFFYTQLEARTDKKSAESEKILVYRSNETTAPTPEMTAQFSARSKYPDLIMDEWIDRMIEQYPILSDVSGAKMLQETDRPVVSQKPEKGPALSLQNGRLMLGDQLIPGRRNRTSMWRGSTRPSQLARPTPNLVRFVPGRTGRGLTDDLDTLVADMLQNKITVMQNFPALWYERRRDDHARTRRADADVWAPFYEQPFSRSGQGEAFDRLSKYDLTQWNPWYWSRLQQFAELADRNELVFWQEHYLQHNIIEEGAHWADYPWRSANNINNLGFAENTHYAGDKRVYMAEEFYDTTHTVRKQFHRAYIRKSLDNYKNNRNIIHHLGAEYTGPVHFVAFWLDVIAEWEKENEQNVLVMLPGTKDVQDAILADPKRSACVDVLDIIQWQYRKDGSLYAPPGGVSLAGRQYARIYEVGETSFDQIFRAVSEYRQRFPEKAVVYSRRGDPLANWASFMAGGSLSPLPPIGDEKFYRDAAAMKSYTQGKADQKQYLLGTKGTGYIIFSQTSSVKIELTGDNKNYQLNWIHPSTGEIIHTSSTVTGKTTVATAPFEGPAVAWLHL</sequence>
<dbReference type="InterPro" id="IPR011050">
    <property type="entry name" value="Pectin_lyase_fold/virulence"/>
</dbReference>
<feature type="signal peptide" evidence="1">
    <location>
        <begin position="1"/>
        <end position="26"/>
    </location>
</feature>
<dbReference type="InterPro" id="IPR046265">
    <property type="entry name" value="DUF6298"/>
</dbReference>
<dbReference type="RefSeq" id="WP_282590489.1">
    <property type="nucleotide sequence ID" value="NZ_JAPAAF010000003.1"/>
</dbReference>
<dbReference type="Pfam" id="PF19815">
    <property type="entry name" value="DUF6298"/>
    <property type="match status" value="1"/>
</dbReference>